<keyword evidence="2" id="KW-1185">Reference proteome</keyword>
<proteinExistence type="predicted"/>
<accession>A0A8T0HNW3</accession>
<organism evidence="1 2">
    <name type="scientific">Ceratodon purpureus</name>
    <name type="common">Fire moss</name>
    <name type="synonym">Dicranum purpureum</name>
    <dbReference type="NCBI Taxonomy" id="3225"/>
    <lineage>
        <taxon>Eukaryota</taxon>
        <taxon>Viridiplantae</taxon>
        <taxon>Streptophyta</taxon>
        <taxon>Embryophyta</taxon>
        <taxon>Bryophyta</taxon>
        <taxon>Bryophytina</taxon>
        <taxon>Bryopsida</taxon>
        <taxon>Dicranidae</taxon>
        <taxon>Pseudoditrichales</taxon>
        <taxon>Ditrichaceae</taxon>
        <taxon>Ceratodon</taxon>
    </lineage>
</organism>
<name>A0A8T0HNW3_CERPU</name>
<dbReference type="EMBL" id="CM026426">
    <property type="protein sequence ID" value="KAG0572554.1"/>
    <property type="molecule type" value="Genomic_DNA"/>
</dbReference>
<evidence type="ECO:0000313" key="1">
    <source>
        <dbReference type="EMBL" id="KAG0572554.1"/>
    </source>
</evidence>
<protein>
    <submittedName>
        <fullName evidence="1">Uncharacterized protein</fullName>
    </submittedName>
</protein>
<reference evidence="1" key="1">
    <citation type="submission" date="2020-06" db="EMBL/GenBank/DDBJ databases">
        <title>WGS assembly of Ceratodon purpureus strain R40.</title>
        <authorList>
            <person name="Carey S.B."/>
            <person name="Jenkins J."/>
            <person name="Shu S."/>
            <person name="Lovell J.T."/>
            <person name="Sreedasyam A."/>
            <person name="Maumus F."/>
            <person name="Tiley G.P."/>
            <person name="Fernandez-Pozo N."/>
            <person name="Barry K."/>
            <person name="Chen C."/>
            <person name="Wang M."/>
            <person name="Lipzen A."/>
            <person name="Daum C."/>
            <person name="Saski C.A."/>
            <person name="Payton A.C."/>
            <person name="Mcbreen J.C."/>
            <person name="Conrad R.E."/>
            <person name="Kollar L.M."/>
            <person name="Olsson S."/>
            <person name="Huttunen S."/>
            <person name="Landis J.B."/>
            <person name="Wickett N.J."/>
            <person name="Johnson M.G."/>
            <person name="Rensing S.A."/>
            <person name="Grimwood J."/>
            <person name="Schmutz J."/>
            <person name="Mcdaniel S.F."/>
        </authorList>
    </citation>
    <scope>NUCLEOTIDE SEQUENCE</scope>
    <source>
        <strain evidence="1">R40</strain>
    </source>
</reference>
<comment type="caution">
    <text evidence="1">The sequence shown here is derived from an EMBL/GenBank/DDBJ whole genome shotgun (WGS) entry which is preliminary data.</text>
</comment>
<evidence type="ECO:0000313" key="2">
    <source>
        <dbReference type="Proteomes" id="UP000822688"/>
    </source>
</evidence>
<dbReference type="Proteomes" id="UP000822688">
    <property type="component" value="Chromosome V"/>
</dbReference>
<sequence length="164" mass="18755">MTRRHAPKASSYNLLHKTLGSVALRGPSCQLECGPAVGCRRRSRMLLLIAECLKVLWSFHPLFQVGLLGHHSHCSWSCVLFGSCWLRLDRCSRPLLTRISLHVLFFFALLMQREVLQVGDAVDCKCRQRNPNRNNAKVRRATWDTVDTRQLTVPSTYPNALWGR</sequence>
<dbReference type="AlphaFoldDB" id="A0A8T0HNW3"/>
<gene>
    <name evidence="1" type="ORF">KC19_VG105000</name>
</gene>